<dbReference type="PROSITE" id="PS50011">
    <property type="entry name" value="PROTEIN_KINASE_DOM"/>
    <property type="match status" value="1"/>
</dbReference>
<feature type="region of interest" description="Disordered" evidence="5">
    <location>
        <begin position="197"/>
        <end position="224"/>
    </location>
</feature>
<dbReference type="FunFam" id="1.10.510.10:FF:000095">
    <property type="entry name" value="protein STRUBBELIG-RECEPTOR FAMILY 8"/>
    <property type="match status" value="1"/>
</dbReference>
<evidence type="ECO:0000256" key="5">
    <source>
        <dbReference type="SAM" id="MobiDB-lite"/>
    </source>
</evidence>
<keyword evidence="8" id="KW-1185">Reference proteome</keyword>
<dbReference type="Proteomes" id="UP000030645">
    <property type="component" value="Unassembled WGS sequence"/>
</dbReference>
<dbReference type="Gene3D" id="1.10.510.10">
    <property type="entry name" value="Transferase(Phosphotransferase) domain 1"/>
    <property type="match status" value="1"/>
</dbReference>
<proteinExistence type="predicted"/>
<dbReference type="InterPro" id="IPR000719">
    <property type="entry name" value="Prot_kinase_dom"/>
</dbReference>
<sequence length="598" mass="68057">MEIMASASPPWPSQVLIVYDATKERSDGELKRTVDNVRFRGNILRSGDTLVVIGILHTLHHPMGYPMKLYSENFMTSDRATEKEVSKKLDAYVKMLLESAEICKNEGISIEVKIIAGYPSKHVILQEVTSRNASWVLLDRHLRKEIQTTVIPCKFSFIQGDLTLEAGKFEFTGDPHAVLTEHKNFISLSKQVPVSISRRRGSSGTQNFDINTDQSATSLSDYSSHPVSNDSFDMPRSSSSYSNRSLFNLKHEKSALYPVEENNYLFRHTCSSAPILCITCGARTETYYIKEAVIFKYNEIQAATENFSKENLLGEGGYGHVYKGQLNSGQLIAAKVRKEESSQGFAEFHSEVYVLSFARHKNIVMLLGYCSKENINILVYEYICNKSLYWHLFDKEATPLEWHQRYAIAIGTAKGLRFLHEECRGGPIIHRDMRPSNILLTHDFIPMLCDFGLAKWKTSDDPVQTRILGTLGYLAPEYAENGIVSVRTDVYAYGIVLLQLISGRKVVIDVEGEEMQQSIRQWAEPILQRLALHELIDPRIENSHDTFEFYRMAKAAYSCVQRSPEMRPSMGEVVRLLEGDNDHFRHFGDQFIPHHSKE</sequence>
<evidence type="ECO:0000259" key="6">
    <source>
        <dbReference type="PROSITE" id="PS50011"/>
    </source>
</evidence>
<dbReference type="STRING" id="981085.W9QHQ4"/>
<gene>
    <name evidence="7" type="ORF">L484_021873</name>
</gene>
<keyword evidence="2 4" id="KW-0547">Nucleotide-binding</keyword>
<dbReference type="GO" id="GO:0004674">
    <property type="term" value="F:protein serine/threonine kinase activity"/>
    <property type="evidence" value="ECO:0007669"/>
    <property type="project" value="UniProtKB-KW"/>
</dbReference>
<keyword evidence="7" id="KW-0675">Receptor</keyword>
<dbReference type="PROSITE" id="PS00109">
    <property type="entry name" value="PROTEIN_KINASE_TYR"/>
    <property type="match status" value="1"/>
</dbReference>
<name>W9QHQ4_9ROSA</name>
<feature type="domain" description="Protein kinase" evidence="6">
    <location>
        <begin position="307"/>
        <end position="584"/>
    </location>
</feature>
<evidence type="ECO:0000313" key="8">
    <source>
        <dbReference type="Proteomes" id="UP000030645"/>
    </source>
</evidence>
<dbReference type="Pfam" id="PF00069">
    <property type="entry name" value="Pkinase"/>
    <property type="match status" value="1"/>
</dbReference>
<dbReference type="GO" id="GO:0005524">
    <property type="term" value="F:ATP binding"/>
    <property type="evidence" value="ECO:0007669"/>
    <property type="project" value="UniProtKB-UniRule"/>
</dbReference>
<accession>W9QHQ4</accession>
<reference evidence="8" key="1">
    <citation type="submission" date="2013-01" db="EMBL/GenBank/DDBJ databases">
        <title>Draft Genome Sequence of a Mulberry Tree, Morus notabilis C.K. Schneid.</title>
        <authorList>
            <person name="He N."/>
            <person name="Zhao S."/>
        </authorList>
    </citation>
    <scope>NUCLEOTIDE SEQUENCE</scope>
</reference>
<dbReference type="InterPro" id="IPR011009">
    <property type="entry name" value="Kinase-like_dom_sf"/>
</dbReference>
<keyword evidence="3 4" id="KW-0067">ATP-binding</keyword>
<dbReference type="SUPFAM" id="SSF56112">
    <property type="entry name" value="Protein kinase-like (PK-like)"/>
    <property type="match status" value="1"/>
</dbReference>
<keyword evidence="1" id="KW-0723">Serine/threonine-protein kinase</keyword>
<evidence type="ECO:0000256" key="1">
    <source>
        <dbReference type="ARBA" id="ARBA00022527"/>
    </source>
</evidence>
<dbReference type="PANTHER" id="PTHR47989">
    <property type="entry name" value="OS01G0750732 PROTEIN"/>
    <property type="match status" value="1"/>
</dbReference>
<evidence type="ECO:0000256" key="2">
    <source>
        <dbReference type="ARBA" id="ARBA00022741"/>
    </source>
</evidence>
<dbReference type="InterPro" id="IPR008266">
    <property type="entry name" value="Tyr_kinase_AS"/>
</dbReference>
<organism evidence="7 8">
    <name type="scientific">Morus notabilis</name>
    <dbReference type="NCBI Taxonomy" id="981085"/>
    <lineage>
        <taxon>Eukaryota</taxon>
        <taxon>Viridiplantae</taxon>
        <taxon>Streptophyta</taxon>
        <taxon>Embryophyta</taxon>
        <taxon>Tracheophyta</taxon>
        <taxon>Spermatophyta</taxon>
        <taxon>Magnoliopsida</taxon>
        <taxon>eudicotyledons</taxon>
        <taxon>Gunneridae</taxon>
        <taxon>Pentapetalae</taxon>
        <taxon>rosids</taxon>
        <taxon>fabids</taxon>
        <taxon>Rosales</taxon>
        <taxon>Moraceae</taxon>
        <taxon>Moreae</taxon>
        <taxon>Morus</taxon>
    </lineage>
</organism>
<protein>
    <submittedName>
        <fullName evidence="7">Proline-rich receptor-like protein kinase PERK13</fullName>
    </submittedName>
</protein>
<dbReference type="PANTHER" id="PTHR47989:SF14">
    <property type="entry name" value="INACTIVE PROTEIN KINASE SELMODRAFT_444075"/>
    <property type="match status" value="1"/>
</dbReference>
<dbReference type="PROSITE" id="PS00107">
    <property type="entry name" value="PROTEIN_KINASE_ATP"/>
    <property type="match status" value="1"/>
</dbReference>
<keyword evidence="7" id="KW-0418">Kinase</keyword>
<dbReference type="Gene3D" id="3.30.200.20">
    <property type="entry name" value="Phosphorylase Kinase, domain 1"/>
    <property type="match status" value="1"/>
</dbReference>
<dbReference type="FunFam" id="3.30.200.20:FF:000162">
    <property type="entry name" value="Adenine nucleotide alpha hydrolase-like domain kinase"/>
    <property type="match status" value="1"/>
</dbReference>
<evidence type="ECO:0000313" key="7">
    <source>
        <dbReference type="EMBL" id="EXB37666.1"/>
    </source>
</evidence>
<dbReference type="EMBL" id="KE343643">
    <property type="protein sequence ID" value="EXB37666.1"/>
    <property type="molecule type" value="Genomic_DNA"/>
</dbReference>
<dbReference type="AlphaFoldDB" id="W9QHQ4"/>
<feature type="compositionally biased region" description="Polar residues" evidence="5">
    <location>
        <begin position="202"/>
        <end position="224"/>
    </location>
</feature>
<evidence type="ECO:0000256" key="3">
    <source>
        <dbReference type="ARBA" id="ARBA00022840"/>
    </source>
</evidence>
<dbReference type="InterPro" id="IPR017441">
    <property type="entry name" value="Protein_kinase_ATP_BS"/>
</dbReference>
<feature type="binding site" evidence="4">
    <location>
        <position position="335"/>
    </location>
    <ligand>
        <name>ATP</name>
        <dbReference type="ChEBI" id="CHEBI:30616"/>
    </ligand>
</feature>
<dbReference type="CDD" id="cd14066">
    <property type="entry name" value="STKc_IRAK"/>
    <property type="match status" value="1"/>
</dbReference>
<evidence type="ECO:0000256" key="4">
    <source>
        <dbReference type="PROSITE-ProRule" id="PRU10141"/>
    </source>
</evidence>
<dbReference type="eggNOG" id="KOG1187">
    <property type="taxonomic scope" value="Eukaryota"/>
</dbReference>
<keyword evidence="7" id="KW-0808">Transferase</keyword>